<organism evidence="1 2">
    <name type="scientific">Pleurodeles waltl</name>
    <name type="common">Iberian ribbed newt</name>
    <dbReference type="NCBI Taxonomy" id="8319"/>
    <lineage>
        <taxon>Eukaryota</taxon>
        <taxon>Metazoa</taxon>
        <taxon>Chordata</taxon>
        <taxon>Craniata</taxon>
        <taxon>Vertebrata</taxon>
        <taxon>Euteleostomi</taxon>
        <taxon>Amphibia</taxon>
        <taxon>Batrachia</taxon>
        <taxon>Caudata</taxon>
        <taxon>Salamandroidea</taxon>
        <taxon>Salamandridae</taxon>
        <taxon>Pleurodelinae</taxon>
        <taxon>Pleurodeles</taxon>
    </lineage>
</organism>
<evidence type="ECO:0000313" key="1">
    <source>
        <dbReference type="EMBL" id="KAJ1175786.1"/>
    </source>
</evidence>
<evidence type="ECO:0000313" key="2">
    <source>
        <dbReference type="Proteomes" id="UP001066276"/>
    </source>
</evidence>
<protein>
    <submittedName>
        <fullName evidence="1">Uncharacterized protein</fullName>
    </submittedName>
</protein>
<comment type="caution">
    <text evidence="1">The sequence shown here is derived from an EMBL/GenBank/DDBJ whole genome shotgun (WGS) entry which is preliminary data.</text>
</comment>
<accession>A0AAV7THB1</accession>
<proteinExistence type="predicted"/>
<dbReference type="Proteomes" id="UP001066276">
    <property type="component" value="Chromosome 3_2"/>
</dbReference>
<sequence>MRAPMCPARCSGTLCCGRSQRRCLNPERAGAFRSLRPLLPPSACACIRRPTHGVSARSPADRQKPKLATRSIEKVRLSRDGRGC</sequence>
<gene>
    <name evidence="1" type="ORF">NDU88_001071</name>
</gene>
<dbReference type="EMBL" id="JANPWB010000006">
    <property type="protein sequence ID" value="KAJ1175786.1"/>
    <property type="molecule type" value="Genomic_DNA"/>
</dbReference>
<dbReference type="AlphaFoldDB" id="A0AAV7THB1"/>
<name>A0AAV7THB1_PLEWA</name>
<reference evidence="1" key="1">
    <citation type="journal article" date="2022" name="bioRxiv">
        <title>Sequencing and chromosome-scale assembly of the giantPleurodeles waltlgenome.</title>
        <authorList>
            <person name="Brown T."/>
            <person name="Elewa A."/>
            <person name="Iarovenko S."/>
            <person name="Subramanian E."/>
            <person name="Araus A.J."/>
            <person name="Petzold A."/>
            <person name="Susuki M."/>
            <person name="Suzuki K.-i.T."/>
            <person name="Hayashi T."/>
            <person name="Toyoda A."/>
            <person name="Oliveira C."/>
            <person name="Osipova E."/>
            <person name="Leigh N.D."/>
            <person name="Simon A."/>
            <person name="Yun M.H."/>
        </authorList>
    </citation>
    <scope>NUCLEOTIDE SEQUENCE</scope>
    <source>
        <strain evidence="1">20211129_DDA</strain>
        <tissue evidence="1">Liver</tissue>
    </source>
</reference>
<keyword evidence="2" id="KW-1185">Reference proteome</keyword>